<keyword evidence="1" id="KW-0472">Membrane</keyword>
<evidence type="ECO:0000313" key="3">
    <source>
        <dbReference type="Proteomes" id="UP001451303"/>
    </source>
</evidence>
<gene>
    <name evidence="2" type="ORF">QR685DRAFT_86649</name>
</gene>
<comment type="caution">
    <text evidence="2">The sequence shown here is derived from an EMBL/GenBank/DDBJ whole genome shotgun (WGS) entry which is preliminary data.</text>
</comment>
<keyword evidence="1" id="KW-1133">Transmembrane helix</keyword>
<name>A0ABR3D3W7_NEUIN</name>
<evidence type="ECO:0000313" key="2">
    <source>
        <dbReference type="EMBL" id="KAL0467395.1"/>
    </source>
</evidence>
<keyword evidence="1" id="KW-0812">Transmembrane</keyword>
<organism evidence="2 3">
    <name type="scientific">Neurospora intermedia</name>
    <dbReference type="NCBI Taxonomy" id="5142"/>
    <lineage>
        <taxon>Eukaryota</taxon>
        <taxon>Fungi</taxon>
        <taxon>Dikarya</taxon>
        <taxon>Ascomycota</taxon>
        <taxon>Pezizomycotina</taxon>
        <taxon>Sordariomycetes</taxon>
        <taxon>Sordariomycetidae</taxon>
        <taxon>Sordariales</taxon>
        <taxon>Sordariaceae</taxon>
        <taxon>Neurospora</taxon>
    </lineage>
</organism>
<reference evidence="2 3" key="1">
    <citation type="submission" date="2023-09" db="EMBL/GenBank/DDBJ databases">
        <title>Multi-omics analysis of a traditional fermented food reveals byproduct-associated fungal strains for waste-to-food upcycling.</title>
        <authorList>
            <consortium name="Lawrence Berkeley National Laboratory"/>
            <person name="Rekdal V.M."/>
            <person name="Villalobos-Escobedo J.M."/>
            <person name="Rodriguez-Valeron N."/>
            <person name="Garcia M.O."/>
            <person name="Vasquez D.P."/>
            <person name="Damayanti I."/>
            <person name="Sorensen P.M."/>
            <person name="Baidoo E.E."/>
            <person name="De Carvalho A.C."/>
            <person name="Riley R."/>
            <person name="Lipzen A."/>
            <person name="He G."/>
            <person name="Yan M."/>
            <person name="Haridas S."/>
            <person name="Daum C."/>
            <person name="Yoshinaga Y."/>
            <person name="Ng V."/>
            <person name="Grigoriev I.V."/>
            <person name="Munk R."/>
            <person name="Nuraida L."/>
            <person name="Wijaya C.H."/>
            <person name="Morales P.-C."/>
            <person name="Keasling J.D."/>
        </authorList>
    </citation>
    <scope>NUCLEOTIDE SEQUENCE [LARGE SCALE GENOMIC DNA]</scope>
    <source>
        <strain evidence="2 3">FGSC 2613</strain>
    </source>
</reference>
<sequence length="88" mass="9723">MFAQSTSTITFFIIITIVSMLRSVCQHRRSKGTTGDHCMPSAKSVSMDITCHVNAPMQLGQSISFHFPSMNLRRTGQSGADTWINAMI</sequence>
<protein>
    <recommendedName>
        <fullName evidence="4">Secreted protein</fullName>
    </recommendedName>
</protein>
<dbReference type="Proteomes" id="UP001451303">
    <property type="component" value="Unassembled WGS sequence"/>
</dbReference>
<accession>A0ABR3D3W7</accession>
<feature type="transmembrane region" description="Helical" evidence="1">
    <location>
        <begin position="6"/>
        <end position="25"/>
    </location>
</feature>
<keyword evidence="3" id="KW-1185">Reference proteome</keyword>
<proteinExistence type="predicted"/>
<dbReference type="EMBL" id="JAVLET010000010">
    <property type="protein sequence ID" value="KAL0467395.1"/>
    <property type="molecule type" value="Genomic_DNA"/>
</dbReference>
<evidence type="ECO:0000256" key="1">
    <source>
        <dbReference type="SAM" id="Phobius"/>
    </source>
</evidence>
<evidence type="ECO:0008006" key="4">
    <source>
        <dbReference type="Google" id="ProtNLM"/>
    </source>
</evidence>